<evidence type="ECO:0000256" key="10">
    <source>
        <dbReference type="SAM" id="Coils"/>
    </source>
</evidence>
<keyword evidence="10" id="KW-0175">Coiled coil</keyword>
<evidence type="ECO:0000256" key="11">
    <source>
        <dbReference type="SAM" id="Phobius"/>
    </source>
</evidence>
<name>A0A7X0J9K1_9SPHN</name>
<evidence type="ECO:0000256" key="2">
    <source>
        <dbReference type="ARBA" id="ARBA00012438"/>
    </source>
</evidence>
<dbReference type="PRINTS" id="PR00344">
    <property type="entry name" value="BCTRLSENSOR"/>
</dbReference>
<dbReference type="Gene3D" id="1.10.287.130">
    <property type="match status" value="1"/>
</dbReference>
<comment type="catalytic activity">
    <reaction evidence="1">
        <text>ATP + protein L-histidine = ADP + protein N-phospho-L-histidine.</text>
        <dbReference type="EC" id="2.7.13.3"/>
    </reaction>
</comment>
<evidence type="ECO:0000256" key="1">
    <source>
        <dbReference type="ARBA" id="ARBA00000085"/>
    </source>
</evidence>
<dbReference type="Pfam" id="PF02518">
    <property type="entry name" value="HATPase_c"/>
    <property type="match status" value="1"/>
</dbReference>
<evidence type="ECO:0000256" key="6">
    <source>
        <dbReference type="ARBA" id="ARBA00022777"/>
    </source>
</evidence>
<keyword evidence="11" id="KW-0812">Transmembrane</keyword>
<dbReference type="Gene3D" id="3.40.50.2300">
    <property type="match status" value="1"/>
</dbReference>
<dbReference type="GO" id="GO:0005524">
    <property type="term" value="F:ATP binding"/>
    <property type="evidence" value="ECO:0007669"/>
    <property type="project" value="UniProtKB-KW"/>
</dbReference>
<dbReference type="InterPro" id="IPR036097">
    <property type="entry name" value="HisK_dim/P_sf"/>
</dbReference>
<gene>
    <name evidence="14" type="ORF">F4693_000199</name>
</gene>
<dbReference type="SUPFAM" id="SSF52172">
    <property type="entry name" value="CheY-like"/>
    <property type="match status" value="1"/>
</dbReference>
<evidence type="ECO:0000259" key="13">
    <source>
        <dbReference type="PROSITE" id="PS50110"/>
    </source>
</evidence>
<keyword evidence="3 9" id="KW-0597">Phosphoprotein</keyword>
<evidence type="ECO:0000313" key="14">
    <source>
        <dbReference type="EMBL" id="MBB6503250.1"/>
    </source>
</evidence>
<dbReference type="InterPro" id="IPR001789">
    <property type="entry name" value="Sig_transdc_resp-reg_receiver"/>
</dbReference>
<dbReference type="SMART" id="SM00388">
    <property type="entry name" value="HisKA"/>
    <property type="match status" value="1"/>
</dbReference>
<feature type="modified residue" description="4-aspartylphosphate" evidence="9">
    <location>
        <position position="575"/>
    </location>
</feature>
<sequence length="650" mass="68731">MTDRDDITGRLTGAWRTITLSVMAIAGAVVLALLVVTLAEVNGQRDRALASQRHSYDVMILARTVQGTVAHAEASLGRYVISGDQQLGQIYYDDWRRARQAIGRLAKLVRDNDVQLTHVAILQEAFRTRGDELALTALSTNYGKNSQALSRFYQARQSDALTRINDSLDGIITDERLLLEMRTTQARASVRRSTTIAKVLAVFGVLLVGGGITMGWVMVEALAGRAIARDEAESERLRADELAEAVARATEELRAQEARLRQVQKMEAVGQLTGGIAHDFNNMLAVVLSGVELAARHLPHGADETARHLEGAREGAERAAALTARLLAFARETAINPEPITAAALFDGLGDMLTRSLGDGMTLVLEDESDGWCVRVDRVQLENTLVNLAVNARDAMEGRGTLTIRAGHTSLPGDGAAGASGEFMTLAVADTGCGIAPDVLDRVFEPFFTTKPLGKGTGLGLSQTFAFARQIGGEVTIASRVAEGTTVTLLLPRDRRSEKSASAPTPVAPTPIALATAAPADAGRAILVVEDDPRVLSATMEALADLGHQPVACDDATQVGTVLAGMTQVDLILSDVLMPALTGPEMIATLPPAFAHVPVLFVTGFAGEANGGVALGDHPVLRKPFTLAALDRAVTAAAARGDHPAPLAAE</sequence>
<dbReference type="PROSITE" id="PS50109">
    <property type="entry name" value="HIS_KIN"/>
    <property type="match status" value="1"/>
</dbReference>
<feature type="transmembrane region" description="Helical" evidence="11">
    <location>
        <begin position="20"/>
        <end position="39"/>
    </location>
</feature>
<dbReference type="InterPro" id="IPR011006">
    <property type="entry name" value="CheY-like_superfamily"/>
</dbReference>
<reference evidence="14 15" key="2">
    <citation type="submission" date="2020-08" db="EMBL/GenBank/DDBJ databases">
        <authorList>
            <person name="Partida-Martinez L."/>
            <person name="Huntemann M."/>
            <person name="Clum A."/>
            <person name="Wang J."/>
            <person name="Palaniappan K."/>
            <person name="Ritter S."/>
            <person name="Chen I.-M."/>
            <person name="Stamatis D."/>
            <person name="Reddy T."/>
            <person name="O'Malley R."/>
            <person name="Daum C."/>
            <person name="Shapiro N."/>
            <person name="Ivanova N."/>
            <person name="Kyrpides N."/>
            <person name="Woyke T."/>
        </authorList>
    </citation>
    <scope>NUCLEOTIDE SEQUENCE [LARGE SCALE GENOMIC DNA]</scope>
    <source>
        <strain evidence="14 15">AS3.13</strain>
    </source>
</reference>
<evidence type="ECO:0000259" key="12">
    <source>
        <dbReference type="PROSITE" id="PS50109"/>
    </source>
</evidence>
<evidence type="ECO:0000256" key="8">
    <source>
        <dbReference type="ARBA" id="ARBA00023012"/>
    </source>
</evidence>
<dbReference type="EC" id="2.7.13.3" evidence="2"/>
<dbReference type="InterPro" id="IPR003594">
    <property type="entry name" value="HATPase_dom"/>
</dbReference>
<evidence type="ECO:0000313" key="15">
    <source>
        <dbReference type="Proteomes" id="UP000522313"/>
    </source>
</evidence>
<evidence type="ECO:0000256" key="4">
    <source>
        <dbReference type="ARBA" id="ARBA00022679"/>
    </source>
</evidence>
<proteinExistence type="predicted"/>
<reference evidence="14 15" key="1">
    <citation type="submission" date="2020-08" db="EMBL/GenBank/DDBJ databases">
        <title>The Agave Microbiome: Exploring the role of microbial communities in plant adaptations to desert environments.</title>
        <authorList>
            <person name="Partida-Martinez L.P."/>
        </authorList>
    </citation>
    <scope>NUCLEOTIDE SEQUENCE [LARGE SCALE GENOMIC DNA]</scope>
    <source>
        <strain evidence="14 15">AS3.13</strain>
    </source>
</reference>
<dbReference type="SUPFAM" id="SSF47384">
    <property type="entry name" value="Homodimeric domain of signal transducing histidine kinase"/>
    <property type="match status" value="1"/>
</dbReference>
<dbReference type="RefSeq" id="WP_311770225.1">
    <property type="nucleotide sequence ID" value="NZ_JACHBT010000001.1"/>
</dbReference>
<feature type="transmembrane region" description="Helical" evidence="11">
    <location>
        <begin position="199"/>
        <end position="219"/>
    </location>
</feature>
<accession>A0A7X0J9K1</accession>
<organism evidence="14 15">
    <name type="scientific">Sphingomonas endophytica</name>
    <dbReference type="NCBI Taxonomy" id="869719"/>
    <lineage>
        <taxon>Bacteria</taxon>
        <taxon>Pseudomonadati</taxon>
        <taxon>Pseudomonadota</taxon>
        <taxon>Alphaproteobacteria</taxon>
        <taxon>Sphingomonadales</taxon>
        <taxon>Sphingomonadaceae</taxon>
        <taxon>Sphingomonas</taxon>
    </lineage>
</organism>
<keyword evidence="11" id="KW-0472">Membrane</keyword>
<dbReference type="PANTHER" id="PTHR43065">
    <property type="entry name" value="SENSOR HISTIDINE KINASE"/>
    <property type="match status" value="1"/>
</dbReference>
<dbReference type="Proteomes" id="UP000522313">
    <property type="component" value="Unassembled WGS sequence"/>
</dbReference>
<dbReference type="PROSITE" id="PS50110">
    <property type="entry name" value="RESPONSE_REGULATORY"/>
    <property type="match status" value="1"/>
</dbReference>
<dbReference type="Pfam" id="PF00072">
    <property type="entry name" value="Response_reg"/>
    <property type="match status" value="1"/>
</dbReference>
<dbReference type="GO" id="GO:0000155">
    <property type="term" value="F:phosphorelay sensor kinase activity"/>
    <property type="evidence" value="ECO:0007669"/>
    <property type="project" value="InterPro"/>
</dbReference>
<dbReference type="InterPro" id="IPR003661">
    <property type="entry name" value="HisK_dim/P_dom"/>
</dbReference>
<feature type="coiled-coil region" evidence="10">
    <location>
        <begin position="232"/>
        <end position="266"/>
    </location>
</feature>
<keyword evidence="5" id="KW-0547">Nucleotide-binding</keyword>
<evidence type="ECO:0000256" key="7">
    <source>
        <dbReference type="ARBA" id="ARBA00022840"/>
    </source>
</evidence>
<evidence type="ECO:0000256" key="9">
    <source>
        <dbReference type="PROSITE-ProRule" id="PRU00169"/>
    </source>
</evidence>
<dbReference type="Gene3D" id="3.30.565.10">
    <property type="entry name" value="Histidine kinase-like ATPase, C-terminal domain"/>
    <property type="match status" value="1"/>
</dbReference>
<dbReference type="InterPro" id="IPR004358">
    <property type="entry name" value="Sig_transdc_His_kin-like_C"/>
</dbReference>
<dbReference type="AlphaFoldDB" id="A0A7X0J9K1"/>
<keyword evidence="11" id="KW-1133">Transmembrane helix</keyword>
<dbReference type="EMBL" id="JACHBT010000001">
    <property type="protein sequence ID" value="MBB6503250.1"/>
    <property type="molecule type" value="Genomic_DNA"/>
</dbReference>
<feature type="domain" description="Histidine kinase" evidence="12">
    <location>
        <begin position="275"/>
        <end position="495"/>
    </location>
</feature>
<evidence type="ECO:0000256" key="5">
    <source>
        <dbReference type="ARBA" id="ARBA00022741"/>
    </source>
</evidence>
<keyword evidence="7" id="KW-0067">ATP-binding</keyword>
<dbReference type="SMART" id="SM00448">
    <property type="entry name" value="REC"/>
    <property type="match status" value="1"/>
</dbReference>
<dbReference type="SUPFAM" id="SSF55874">
    <property type="entry name" value="ATPase domain of HSP90 chaperone/DNA topoisomerase II/histidine kinase"/>
    <property type="match status" value="1"/>
</dbReference>
<keyword evidence="4" id="KW-0808">Transferase</keyword>
<feature type="domain" description="Response regulatory" evidence="13">
    <location>
        <begin position="525"/>
        <end position="638"/>
    </location>
</feature>
<dbReference type="InterPro" id="IPR007891">
    <property type="entry name" value="CHASE3"/>
</dbReference>
<dbReference type="InterPro" id="IPR005467">
    <property type="entry name" value="His_kinase_dom"/>
</dbReference>
<dbReference type="InterPro" id="IPR036890">
    <property type="entry name" value="HATPase_C_sf"/>
</dbReference>
<dbReference type="SMART" id="SM00387">
    <property type="entry name" value="HATPase_c"/>
    <property type="match status" value="1"/>
</dbReference>
<dbReference type="Pfam" id="PF05227">
    <property type="entry name" value="CHASE3"/>
    <property type="match status" value="1"/>
</dbReference>
<protein>
    <recommendedName>
        <fullName evidence="2">histidine kinase</fullName>
        <ecNumber evidence="2">2.7.13.3</ecNumber>
    </recommendedName>
</protein>
<comment type="caution">
    <text evidence="14">The sequence shown here is derived from an EMBL/GenBank/DDBJ whole genome shotgun (WGS) entry which is preliminary data.</text>
</comment>
<keyword evidence="6 14" id="KW-0418">Kinase</keyword>
<keyword evidence="8" id="KW-0902">Two-component regulatory system</keyword>
<evidence type="ECO:0000256" key="3">
    <source>
        <dbReference type="ARBA" id="ARBA00022553"/>
    </source>
</evidence>
<dbReference type="PANTHER" id="PTHR43065:SF46">
    <property type="entry name" value="C4-DICARBOXYLATE TRANSPORT SENSOR PROTEIN DCTB"/>
    <property type="match status" value="1"/>
</dbReference>